<dbReference type="EMBL" id="JAKWBL010000001">
    <property type="protein sequence ID" value="MCH5598012.1"/>
    <property type="molecule type" value="Genomic_DNA"/>
</dbReference>
<dbReference type="Gene3D" id="3.30.379.10">
    <property type="entry name" value="Chitobiase/beta-hexosaminidase domain 2-like"/>
    <property type="match status" value="1"/>
</dbReference>
<proteinExistence type="predicted"/>
<reference evidence="2 3" key="1">
    <citation type="submission" date="2022-02" db="EMBL/GenBank/DDBJ databases">
        <authorList>
            <person name="Min J."/>
        </authorList>
    </citation>
    <scope>NUCLEOTIDE SEQUENCE [LARGE SCALE GENOMIC DNA]</scope>
    <source>
        <strain evidence="2 3">GR10-1</strain>
    </source>
</reference>
<protein>
    <submittedName>
        <fullName evidence="2">Glycosyl hydrolase 115 family protein</fullName>
    </submittedName>
</protein>
<dbReference type="Proteomes" id="UP001202248">
    <property type="component" value="Unassembled WGS sequence"/>
</dbReference>
<dbReference type="InterPro" id="IPR029018">
    <property type="entry name" value="Hex-like_dom2"/>
</dbReference>
<dbReference type="Gene3D" id="3.20.20.520">
    <property type="entry name" value="Glycosyl hydrolase family 115"/>
    <property type="match status" value="1"/>
</dbReference>
<sequence>MLQYYRILLIAIFIIRAGNSNAQITLVNGASGDDIFPLVANDMAAVYYDNKEPEVVKRTAGLFVDDIYRITGRKMIASGEVGVLPKNIVVVGTIGYSDLINNLIKENKLNVDDIRSGWEQYVVSLVKNPLPGIDKALVIAGCDRRGAAYGLLSVSELVGVSPWYWWADVPVQNKTSLLLKINPFTSVQPSVKYRGIFINDEDWGLKPWAAKTFEPELNDIGPKTYAKICELLLRLKANYLSPAMHSCSGAFNKYDENKLVADSFGIVMGSIHCEPLLFNNATEWDSKTMGPWDYIKNKHGINKVLTRRVQENGTFENVYTLALRGIHDAVMSGNLTLKEQVKVLGDALKDQRKILSDVLKKPLEEVPQVFYPYKEVLDIYDAGLEVPDDVTLIWTDDDYGYMKRLSNSKEQKRKGRAGVYYHVSYWGPPNDNLWLCTTPPALMYQELKKAYETTADQLWVVNVGDIKPAEYHISLFMEMAFDINKFNSKNIIDHHADFLSEIYGSAYQPCFKKSQLLTIN</sequence>
<keyword evidence="1 2" id="KW-0378">Hydrolase</keyword>
<evidence type="ECO:0000313" key="2">
    <source>
        <dbReference type="EMBL" id="MCH5598012.1"/>
    </source>
</evidence>
<comment type="caution">
    <text evidence="2">The sequence shown here is derived from an EMBL/GenBank/DDBJ whole genome shotgun (WGS) entry which is preliminary data.</text>
</comment>
<dbReference type="GO" id="GO:0016787">
    <property type="term" value="F:hydrolase activity"/>
    <property type="evidence" value="ECO:0007669"/>
    <property type="project" value="UniProtKB-KW"/>
</dbReference>
<keyword evidence="3" id="KW-1185">Reference proteome</keyword>
<evidence type="ECO:0000313" key="3">
    <source>
        <dbReference type="Proteomes" id="UP001202248"/>
    </source>
</evidence>
<dbReference type="RefSeq" id="WP_240827361.1">
    <property type="nucleotide sequence ID" value="NZ_JAKWBL010000001.1"/>
</dbReference>
<organism evidence="2 3">
    <name type="scientific">Niabella ginsengisoli</name>
    <dbReference type="NCBI Taxonomy" id="522298"/>
    <lineage>
        <taxon>Bacteria</taxon>
        <taxon>Pseudomonadati</taxon>
        <taxon>Bacteroidota</taxon>
        <taxon>Chitinophagia</taxon>
        <taxon>Chitinophagales</taxon>
        <taxon>Chitinophagaceae</taxon>
        <taxon>Niabella</taxon>
    </lineage>
</organism>
<dbReference type="PANTHER" id="PTHR37842">
    <property type="match status" value="1"/>
</dbReference>
<dbReference type="InterPro" id="IPR031924">
    <property type="entry name" value="GH115"/>
</dbReference>
<dbReference type="Pfam" id="PF15979">
    <property type="entry name" value="Glyco_hydro_115"/>
    <property type="match status" value="1"/>
</dbReference>
<name>A0ABS9SI08_9BACT</name>
<gene>
    <name evidence="2" type="ORF">MKP09_08875</name>
</gene>
<dbReference type="PANTHER" id="PTHR37842:SF2">
    <property type="entry name" value="GYLCOSYL HYDROLASE 115 C-TERMINAL DOMAIN-CONTAINING PROTEIN"/>
    <property type="match status" value="1"/>
</dbReference>
<dbReference type="InterPro" id="IPR042301">
    <property type="entry name" value="GH115_sf"/>
</dbReference>
<evidence type="ECO:0000256" key="1">
    <source>
        <dbReference type="ARBA" id="ARBA00022801"/>
    </source>
</evidence>
<accession>A0ABS9SI08</accession>